<proteinExistence type="predicted"/>
<reference evidence="2 3" key="1">
    <citation type="journal article" date="2018" name="Sci. Rep.">
        <title>Comparative genomics provides insights into the lifestyle and reveals functional heterogeneity of dark septate endophytic fungi.</title>
        <authorList>
            <person name="Knapp D.G."/>
            <person name="Nemeth J.B."/>
            <person name="Barry K."/>
            <person name="Hainaut M."/>
            <person name="Henrissat B."/>
            <person name="Johnson J."/>
            <person name="Kuo A."/>
            <person name="Lim J.H.P."/>
            <person name="Lipzen A."/>
            <person name="Nolan M."/>
            <person name="Ohm R.A."/>
            <person name="Tamas L."/>
            <person name="Grigoriev I.V."/>
            <person name="Spatafora J.W."/>
            <person name="Nagy L.G."/>
            <person name="Kovacs G.M."/>
        </authorList>
    </citation>
    <scope>NUCLEOTIDE SEQUENCE [LARGE SCALE GENOMIC DNA]</scope>
    <source>
        <strain evidence="2 3">DSE2036</strain>
    </source>
</reference>
<organism evidence="2 3">
    <name type="scientific">Periconia macrospinosa</name>
    <dbReference type="NCBI Taxonomy" id="97972"/>
    <lineage>
        <taxon>Eukaryota</taxon>
        <taxon>Fungi</taxon>
        <taxon>Dikarya</taxon>
        <taxon>Ascomycota</taxon>
        <taxon>Pezizomycotina</taxon>
        <taxon>Dothideomycetes</taxon>
        <taxon>Pleosporomycetidae</taxon>
        <taxon>Pleosporales</taxon>
        <taxon>Massarineae</taxon>
        <taxon>Periconiaceae</taxon>
        <taxon>Periconia</taxon>
    </lineage>
</organism>
<sequence length="269" mass="30066">MARIPVNPSGASCESTPSEKALGKRKRTEMESLPSSSKSSFPAGRIDTTSHNAGSKDRSQSDLHPSLHDLDFTPEKGSHLAGWMKSREKALKKGFKNPPAKEIKFITKDEVFQVATFIDKQKGNKSEKPRQTLDIEIWETCTPNGRKAEMHEVADKVCQLLNRMPISSLLIWFRPTRGRGTQVKRHVFMETYRKIAVVYTAARNTFPEHICTIPYKIPMGTGALNEGNIAIDAHEDIFILCPAELSATVVIPAVPTIMAFEITDKKKKF</sequence>
<evidence type="ECO:0000256" key="1">
    <source>
        <dbReference type="SAM" id="MobiDB-lite"/>
    </source>
</evidence>
<gene>
    <name evidence="2" type="ORF">DM02DRAFT_621889</name>
</gene>
<feature type="compositionally biased region" description="Basic and acidic residues" evidence="1">
    <location>
        <begin position="54"/>
        <end position="75"/>
    </location>
</feature>
<name>A0A2V1EEH0_9PLEO</name>
<protein>
    <submittedName>
        <fullName evidence="2">Uncharacterized protein</fullName>
    </submittedName>
</protein>
<dbReference type="AlphaFoldDB" id="A0A2V1EEH0"/>
<accession>A0A2V1EEH0</accession>
<feature type="compositionally biased region" description="Polar residues" evidence="1">
    <location>
        <begin position="9"/>
        <end position="18"/>
    </location>
</feature>
<keyword evidence="3" id="KW-1185">Reference proteome</keyword>
<feature type="region of interest" description="Disordered" evidence="1">
    <location>
        <begin position="1"/>
        <end position="75"/>
    </location>
</feature>
<dbReference type="EMBL" id="KZ805302">
    <property type="protein sequence ID" value="PVI07830.1"/>
    <property type="molecule type" value="Genomic_DNA"/>
</dbReference>
<evidence type="ECO:0000313" key="2">
    <source>
        <dbReference type="EMBL" id="PVI07830.1"/>
    </source>
</evidence>
<dbReference type="Proteomes" id="UP000244855">
    <property type="component" value="Unassembled WGS sequence"/>
</dbReference>
<evidence type="ECO:0000313" key="3">
    <source>
        <dbReference type="Proteomes" id="UP000244855"/>
    </source>
</evidence>